<dbReference type="EMBL" id="JASPKY010000018">
    <property type="protein sequence ID" value="KAK9752769.1"/>
    <property type="molecule type" value="Genomic_DNA"/>
</dbReference>
<feature type="domain" description="Cyclic nucleotide-binding" evidence="2">
    <location>
        <begin position="432"/>
        <end position="549"/>
    </location>
</feature>
<proteinExistence type="predicted"/>
<accession>A0AAW1N2E2</accession>
<comment type="caution">
    <text evidence="3">The sequence shown here is derived from an EMBL/GenBank/DDBJ whole genome shotgun (WGS) entry which is preliminary data.</text>
</comment>
<dbReference type="Proteomes" id="UP001458880">
    <property type="component" value="Unassembled WGS sequence"/>
</dbReference>
<feature type="transmembrane region" description="Helical" evidence="1">
    <location>
        <begin position="200"/>
        <end position="223"/>
    </location>
</feature>
<dbReference type="PANTHER" id="PTHR45689:SF14">
    <property type="entry name" value="CYCLIC NUCLEOTIDE-GATED CATION CHANNEL SUBUNIT A-LIKE PROTEIN"/>
    <property type="match status" value="1"/>
</dbReference>
<dbReference type="Gene3D" id="1.10.287.630">
    <property type="entry name" value="Helix hairpin bin"/>
    <property type="match status" value="1"/>
</dbReference>
<evidence type="ECO:0000256" key="1">
    <source>
        <dbReference type="SAM" id="Phobius"/>
    </source>
</evidence>
<protein>
    <submittedName>
        <fullName evidence="3">Cyclic nucleotide-binding domain</fullName>
    </submittedName>
</protein>
<feature type="transmembrane region" description="Helical" evidence="1">
    <location>
        <begin position="329"/>
        <end position="355"/>
    </location>
</feature>
<dbReference type="Gene3D" id="2.60.120.10">
    <property type="entry name" value="Jelly Rolls"/>
    <property type="match status" value="1"/>
</dbReference>
<dbReference type="InterPro" id="IPR000595">
    <property type="entry name" value="cNMP-bd_dom"/>
</dbReference>
<feature type="transmembrane region" description="Helical" evidence="1">
    <location>
        <begin position="139"/>
        <end position="159"/>
    </location>
</feature>
<evidence type="ECO:0000313" key="3">
    <source>
        <dbReference type="EMBL" id="KAK9752769.1"/>
    </source>
</evidence>
<dbReference type="SMART" id="SM00100">
    <property type="entry name" value="cNMP"/>
    <property type="match status" value="1"/>
</dbReference>
<dbReference type="AlphaFoldDB" id="A0AAW1N2E2"/>
<feature type="transmembrane region" description="Helical" evidence="1">
    <location>
        <begin position="244"/>
        <end position="269"/>
    </location>
</feature>
<dbReference type="InterPro" id="IPR051413">
    <property type="entry name" value="K/Na_HCN_channel"/>
</dbReference>
<dbReference type="GO" id="GO:0005249">
    <property type="term" value="F:voltage-gated potassium channel activity"/>
    <property type="evidence" value="ECO:0007669"/>
    <property type="project" value="TreeGrafter"/>
</dbReference>
<keyword evidence="1" id="KW-0812">Transmembrane</keyword>
<sequence>MTIRSFLQKTRLEVATNHICTLEKHHYRNIANSADQVWYAKMMTKIKLSTRISTANPRSHQFYRTNTAVRHQNEKHSQSDLAYIIHPLSSFRMYWELFMMVVFLNHLFLMPIIAAFYEFKLNRDSLVGMAFNKFIFFETSLDMCCLVDIGMTFCTGYTIDTARYVVLHPRLITSHYLFSIYFIVDVLSSIPTELVLLIEYYFQVLESTVVIKSMNLISLLKVIRVKTMLTYMDRSASIFNLNGHIVSTLKYFCIYFLLVHWCGCLQYIVPCYWHGYHKLPNMSWIKYRKISSNDDTSVIHIYTECIFRAATRLFCVASDIYTPHTNDDIIVDIIIGFIGYVVTGLSLVMFLQFLFRIYTSEIKYHSVMNQLKQYMRNKQLPMPMQKRLIDYYGYRFRGTYYRENTIFPTMSDRLRKDITAYICVSMMEQVPILKDLPPTTGRNIVSSLHQEIFLPHDIIVKAGTSSDCMYFIHHGTVAVYTPTGKEMCHLQDGAYFGEMGLISKDSKRIANVVAIETTEVFRLDRRVFNNYVKTTPDLYKKMERIADRRRRENTLVMEEIHRKHILERTMRMIDER</sequence>
<dbReference type="SUPFAM" id="SSF81324">
    <property type="entry name" value="Voltage-gated potassium channels"/>
    <property type="match status" value="1"/>
</dbReference>
<keyword evidence="1" id="KW-0472">Membrane</keyword>
<keyword evidence="1" id="KW-1133">Transmembrane helix</keyword>
<dbReference type="PANTHER" id="PTHR45689">
    <property type="entry name" value="I[[H]] CHANNEL, ISOFORM E"/>
    <property type="match status" value="1"/>
</dbReference>
<keyword evidence="4" id="KW-1185">Reference proteome</keyword>
<dbReference type="GO" id="GO:0098855">
    <property type="term" value="C:HCN channel complex"/>
    <property type="evidence" value="ECO:0007669"/>
    <property type="project" value="TreeGrafter"/>
</dbReference>
<dbReference type="Pfam" id="PF00027">
    <property type="entry name" value="cNMP_binding"/>
    <property type="match status" value="1"/>
</dbReference>
<dbReference type="GO" id="GO:0035725">
    <property type="term" value="P:sodium ion transmembrane transport"/>
    <property type="evidence" value="ECO:0007669"/>
    <property type="project" value="TreeGrafter"/>
</dbReference>
<organism evidence="3 4">
    <name type="scientific">Popillia japonica</name>
    <name type="common">Japanese beetle</name>
    <dbReference type="NCBI Taxonomy" id="7064"/>
    <lineage>
        <taxon>Eukaryota</taxon>
        <taxon>Metazoa</taxon>
        <taxon>Ecdysozoa</taxon>
        <taxon>Arthropoda</taxon>
        <taxon>Hexapoda</taxon>
        <taxon>Insecta</taxon>
        <taxon>Pterygota</taxon>
        <taxon>Neoptera</taxon>
        <taxon>Endopterygota</taxon>
        <taxon>Coleoptera</taxon>
        <taxon>Polyphaga</taxon>
        <taxon>Scarabaeiformia</taxon>
        <taxon>Scarabaeidae</taxon>
        <taxon>Rutelinae</taxon>
        <taxon>Popillia</taxon>
    </lineage>
</organism>
<gene>
    <name evidence="3" type="ORF">QE152_g4048</name>
</gene>
<evidence type="ECO:0000259" key="2">
    <source>
        <dbReference type="PROSITE" id="PS50042"/>
    </source>
</evidence>
<dbReference type="InterPro" id="IPR018490">
    <property type="entry name" value="cNMP-bd_dom_sf"/>
</dbReference>
<feature type="transmembrane region" description="Helical" evidence="1">
    <location>
        <begin position="97"/>
        <end position="119"/>
    </location>
</feature>
<evidence type="ECO:0000313" key="4">
    <source>
        <dbReference type="Proteomes" id="UP001458880"/>
    </source>
</evidence>
<reference evidence="3 4" key="1">
    <citation type="journal article" date="2024" name="BMC Genomics">
        <title>De novo assembly and annotation of Popillia japonica's genome with initial clues to its potential as an invasive pest.</title>
        <authorList>
            <person name="Cucini C."/>
            <person name="Boschi S."/>
            <person name="Funari R."/>
            <person name="Cardaioli E."/>
            <person name="Iannotti N."/>
            <person name="Marturano G."/>
            <person name="Paoli F."/>
            <person name="Bruttini M."/>
            <person name="Carapelli A."/>
            <person name="Frati F."/>
            <person name="Nardi F."/>
        </authorList>
    </citation>
    <scope>NUCLEOTIDE SEQUENCE [LARGE SCALE GENOMIC DNA]</scope>
    <source>
        <strain evidence="3">DMR45628</strain>
    </source>
</reference>
<dbReference type="PROSITE" id="PS50042">
    <property type="entry name" value="CNMP_BINDING_3"/>
    <property type="match status" value="1"/>
</dbReference>
<dbReference type="InterPro" id="IPR014710">
    <property type="entry name" value="RmlC-like_jellyroll"/>
</dbReference>
<dbReference type="GO" id="GO:0003254">
    <property type="term" value="P:regulation of membrane depolarization"/>
    <property type="evidence" value="ECO:0007669"/>
    <property type="project" value="TreeGrafter"/>
</dbReference>
<dbReference type="SUPFAM" id="SSF51206">
    <property type="entry name" value="cAMP-binding domain-like"/>
    <property type="match status" value="1"/>
</dbReference>
<dbReference type="Gene3D" id="1.10.287.70">
    <property type="match status" value="1"/>
</dbReference>
<dbReference type="CDD" id="cd00038">
    <property type="entry name" value="CAP_ED"/>
    <property type="match status" value="1"/>
</dbReference>
<feature type="transmembrane region" description="Helical" evidence="1">
    <location>
        <begin position="171"/>
        <end position="188"/>
    </location>
</feature>
<name>A0AAW1N2E2_POPJA</name>